<dbReference type="InterPro" id="IPR036097">
    <property type="entry name" value="HisK_dim/P_sf"/>
</dbReference>
<protein>
    <recommendedName>
        <fullName evidence="3">histidine kinase</fullName>
        <ecNumber evidence="3">2.7.13.3</ecNumber>
    </recommendedName>
</protein>
<dbReference type="Gene3D" id="1.10.287.130">
    <property type="match status" value="1"/>
</dbReference>
<dbReference type="InterPro" id="IPR003594">
    <property type="entry name" value="HATPase_dom"/>
</dbReference>
<dbReference type="SUPFAM" id="SSF55874">
    <property type="entry name" value="ATPase domain of HSP90 chaperone/DNA topoisomerase II/histidine kinase"/>
    <property type="match status" value="1"/>
</dbReference>
<dbReference type="InterPro" id="IPR003661">
    <property type="entry name" value="HisK_dim/P_dom"/>
</dbReference>
<organism evidence="14 15">
    <name type="scientific">Luteolibacter soli</name>
    <dbReference type="NCBI Taxonomy" id="3135280"/>
    <lineage>
        <taxon>Bacteria</taxon>
        <taxon>Pseudomonadati</taxon>
        <taxon>Verrucomicrobiota</taxon>
        <taxon>Verrucomicrobiia</taxon>
        <taxon>Verrucomicrobiales</taxon>
        <taxon>Verrucomicrobiaceae</taxon>
        <taxon>Luteolibacter</taxon>
    </lineage>
</organism>
<accession>A0ABU9AYH6</accession>
<dbReference type="EC" id="2.7.13.3" evidence="3"/>
<dbReference type="InterPro" id="IPR003660">
    <property type="entry name" value="HAMP_dom"/>
</dbReference>
<evidence type="ECO:0000256" key="2">
    <source>
        <dbReference type="ARBA" id="ARBA00004370"/>
    </source>
</evidence>
<dbReference type="PANTHER" id="PTHR45436:SF5">
    <property type="entry name" value="SENSOR HISTIDINE KINASE TRCS"/>
    <property type="match status" value="1"/>
</dbReference>
<feature type="domain" description="HAMP" evidence="13">
    <location>
        <begin position="202"/>
        <end position="256"/>
    </location>
</feature>
<gene>
    <name evidence="14" type="ORF">WKV53_18920</name>
</gene>
<dbReference type="SMART" id="SM00387">
    <property type="entry name" value="HATPase_c"/>
    <property type="match status" value="1"/>
</dbReference>
<dbReference type="PRINTS" id="PR00344">
    <property type="entry name" value="BCTRLSENSOR"/>
</dbReference>
<feature type="domain" description="Histidine kinase" evidence="12">
    <location>
        <begin position="264"/>
        <end position="477"/>
    </location>
</feature>
<dbReference type="SMART" id="SM00388">
    <property type="entry name" value="HisKA"/>
    <property type="match status" value="1"/>
</dbReference>
<dbReference type="CDD" id="cd00082">
    <property type="entry name" value="HisKA"/>
    <property type="match status" value="1"/>
</dbReference>
<comment type="catalytic activity">
    <reaction evidence="1">
        <text>ATP + protein L-histidine = ADP + protein N-phospho-L-histidine.</text>
        <dbReference type="EC" id="2.7.13.3"/>
    </reaction>
</comment>
<evidence type="ECO:0000256" key="6">
    <source>
        <dbReference type="ARBA" id="ARBA00022692"/>
    </source>
</evidence>
<evidence type="ECO:0000256" key="5">
    <source>
        <dbReference type="ARBA" id="ARBA00022679"/>
    </source>
</evidence>
<keyword evidence="8 11" id="KW-1133">Transmembrane helix</keyword>
<dbReference type="InterPro" id="IPR005467">
    <property type="entry name" value="His_kinase_dom"/>
</dbReference>
<dbReference type="Pfam" id="PF02518">
    <property type="entry name" value="HATPase_c"/>
    <property type="match status" value="1"/>
</dbReference>
<evidence type="ECO:0000256" key="3">
    <source>
        <dbReference type="ARBA" id="ARBA00012438"/>
    </source>
</evidence>
<evidence type="ECO:0000256" key="11">
    <source>
        <dbReference type="SAM" id="Phobius"/>
    </source>
</evidence>
<proteinExistence type="predicted"/>
<dbReference type="InterPro" id="IPR050428">
    <property type="entry name" value="TCS_sensor_his_kinase"/>
</dbReference>
<evidence type="ECO:0000256" key="10">
    <source>
        <dbReference type="ARBA" id="ARBA00023136"/>
    </source>
</evidence>
<evidence type="ECO:0000313" key="14">
    <source>
        <dbReference type="EMBL" id="MEK7952593.1"/>
    </source>
</evidence>
<comment type="caution">
    <text evidence="14">The sequence shown here is derived from an EMBL/GenBank/DDBJ whole genome shotgun (WGS) entry which is preliminary data.</text>
</comment>
<dbReference type="Pfam" id="PF00512">
    <property type="entry name" value="HisKA"/>
    <property type="match status" value="1"/>
</dbReference>
<evidence type="ECO:0000256" key="4">
    <source>
        <dbReference type="ARBA" id="ARBA00022553"/>
    </source>
</evidence>
<evidence type="ECO:0000313" key="15">
    <source>
        <dbReference type="Proteomes" id="UP001371305"/>
    </source>
</evidence>
<evidence type="ECO:0000256" key="7">
    <source>
        <dbReference type="ARBA" id="ARBA00022777"/>
    </source>
</evidence>
<keyword evidence="4" id="KW-0597">Phosphoprotein</keyword>
<dbReference type="SUPFAM" id="SSF47384">
    <property type="entry name" value="Homodimeric domain of signal transducing histidine kinase"/>
    <property type="match status" value="1"/>
</dbReference>
<evidence type="ECO:0000256" key="1">
    <source>
        <dbReference type="ARBA" id="ARBA00000085"/>
    </source>
</evidence>
<evidence type="ECO:0000259" key="12">
    <source>
        <dbReference type="PROSITE" id="PS50109"/>
    </source>
</evidence>
<comment type="subcellular location">
    <subcellularLocation>
        <location evidence="2">Membrane</location>
    </subcellularLocation>
</comment>
<keyword evidence="10 11" id="KW-0472">Membrane</keyword>
<dbReference type="PROSITE" id="PS50885">
    <property type="entry name" value="HAMP"/>
    <property type="match status" value="1"/>
</dbReference>
<name>A0ABU9AYH6_9BACT</name>
<dbReference type="PANTHER" id="PTHR45436">
    <property type="entry name" value="SENSOR HISTIDINE KINASE YKOH"/>
    <property type="match status" value="1"/>
</dbReference>
<dbReference type="InterPro" id="IPR036890">
    <property type="entry name" value="HATPase_C_sf"/>
</dbReference>
<keyword evidence="9" id="KW-0902">Two-component regulatory system</keyword>
<keyword evidence="5" id="KW-0808">Transferase</keyword>
<evidence type="ECO:0000256" key="8">
    <source>
        <dbReference type="ARBA" id="ARBA00022989"/>
    </source>
</evidence>
<keyword evidence="6 11" id="KW-0812">Transmembrane</keyword>
<dbReference type="Proteomes" id="UP001371305">
    <property type="component" value="Unassembled WGS sequence"/>
</dbReference>
<dbReference type="Gene3D" id="3.30.565.10">
    <property type="entry name" value="Histidine kinase-like ATPase, C-terminal domain"/>
    <property type="match status" value="1"/>
</dbReference>
<keyword evidence="7 14" id="KW-0418">Kinase</keyword>
<evidence type="ECO:0000256" key="9">
    <source>
        <dbReference type="ARBA" id="ARBA00023012"/>
    </source>
</evidence>
<feature type="transmembrane region" description="Helical" evidence="11">
    <location>
        <begin position="6"/>
        <end position="25"/>
    </location>
</feature>
<dbReference type="InterPro" id="IPR004358">
    <property type="entry name" value="Sig_transdc_His_kin-like_C"/>
</dbReference>
<evidence type="ECO:0000259" key="13">
    <source>
        <dbReference type="PROSITE" id="PS50885"/>
    </source>
</evidence>
<dbReference type="PROSITE" id="PS50109">
    <property type="entry name" value="HIS_KIN"/>
    <property type="match status" value="1"/>
</dbReference>
<feature type="transmembrane region" description="Helical" evidence="11">
    <location>
        <begin position="182"/>
        <end position="205"/>
    </location>
</feature>
<dbReference type="RefSeq" id="WP_341406349.1">
    <property type="nucleotide sequence ID" value="NZ_JBBUKT010000008.1"/>
</dbReference>
<reference evidence="14 15" key="1">
    <citation type="submission" date="2024-04" db="EMBL/GenBank/DDBJ databases">
        <title>Luteolibacter sp. isolated from soil.</title>
        <authorList>
            <person name="An J."/>
        </authorList>
    </citation>
    <scope>NUCLEOTIDE SEQUENCE [LARGE SCALE GENOMIC DNA]</scope>
    <source>
        <strain evidence="14 15">Y139</strain>
    </source>
</reference>
<dbReference type="EMBL" id="JBBUKT010000008">
    <property type="protein sequence ID" value="MEK7952593.1"/>
    <property type="molecule type" value="Genomic_DNA"/>
</dbReference>
<sequence length="481" mass="53792">MKNPSIRVRLIFGSTLVIAGVLLFSKVTMYREIERSLRQELDEQLLHSAILLSKSAELEAGGVIYEWEEALQSTAGLGIEGLFQFWNLKTGTTSRSPDLGTADLKFFHGEINQPVYQDLHLANGKPLRAIGFLHLPFTNEYGRDEMRRRGNILDPRDYPQVIVCARETTGLEYRLDETKRDLLWSGGLTLLAVWLAILLITHWTLRPLDRLASSLLKRSTEVATPLPEIPPDLPRELVPLASAFRVALEKVETARAHEKDFAFGAAHQLRTPIAGIHAVLEQAISRPRDAETLSQRIRRALEVTRDMRGTVESLMSLARLRGGIDDIVRQPFDPIAVLRNLIGEEERHQGNRHLGVTLPEKPLLLIGDERLFKVLVSILLENAFQHSPDGGRIWIEASPGPDGLVLTVANDARSFHPEDAERIFRPFQRGRKTSVNTGGAGLGLALAREIAQRLGGSIELDWSEEKSVLTFRFELANHPSA</sequence>
<keyword evidence="15" id="KW-1185">Reference proteome</keyword>
<dbReference type="GO" id="GO:0016301">
    <property type="term" value="F:kinase activity"/>
    <property type="evidence" value="ECO:0007669"/>
    <property type="project" value="UniProtKB-KW"/>
</dbReference>